<keyword evidence="3" id="KW-1185">Reference proteome</keyword>
<evidence type="ECO:0000256" key="1">
    <source>
        <dbReference type="SAM" id="MobiDB-lite"/>
    </source>
</evidence>
<organism evidence="2 3">
    <name type="scientific">Geobacillus thermoleovorans CCB_US3_UF5</name>
    <dbReference type="NCBI Taxonomy" id="1111068"/>
    <lineage>
        <taxon>Bacteria</taxon>
        <taxon>Bacillati</taxon>
        <taxon>Bacillota</taxon>
        <taxon>Bacilli</taxon>
        <taxon>Bacillales</taxon>
        <taxon>Anoxybacillaceae</taxon>
        <taxon>Geobacillus</taxon>
        <taxon>Geobacillus thermoleovorans group</taxon>
    </lineage>
</organism>
<gene>
    <name evidence="2" type="ORF">GTCCBUS3UF5_30700</name>
</gene>
<evidence type="ECO:0000313" key="2">
    <source>
        <dbReference type="EMBL" id="AEV20372.1"/>
    </source>
</evidence>
<dbReference type="Proteomes" id="UP000005636">
    <property type="component" value="Chromosome"/>
</dbReference>
<protein>
    <submittedName>
        <fullName evidence="2">Uncharacterized protein</fullName>
    </submittedName>
</protein>
<feature type="compositionally biased region" description="Basic residues" evidence="1">
    <location>
        <begin position="17"/>
        <end position="28"/>
    </location>
</feature>
<feature type="region of interest" description="Disordered" evidence="1">
    <location>
        <begin position="17"/>
        <end position="37"/>
    </location>
</feature>
<evidence type="ECO:0000313" key="3">
    <source>
        <dbReference type="Proteomes" id="UP000005636"/>
    </source>
</evidence>
<name>A0ABM5MKP5_GEOTH</name>
<dbReference type="EMBL" id="CP003125">
    <property type="protein sequence ID" value="AEV20372.1"/>
    <property type="molecule type" value="Genomic_DNA"/>
</dbReference>
<reference evidence="2 3" key="1">
    <citation type="submission" date="2011-11" db="EMBL/GenBank/DDBJ databases">
        <title>Complete genome sequence of thermophilic Geobacillus thermoleovorans CCB_US3_UF5.</title>
        <authorList>
            <person name="Muhd Sakaff M.K.L."/>
            <person name="Abdul Rahman A.Y."/>
            <person name="Saito J.A."/>
            <person name="Hou S."/>
            <person name="Alam M."/>
        </authorList>
    </citation>
    <scope>NUCLEOTIDE SEQUENCE [LARGE SCALE GENOMIC DNA]</scope>
    <source>
        <strain evidence="2 3">CCB_US3_UF5</strain>
    </source>
</reference>
<accession>A0ABM5MKP5</accession>
<proteinExistence type="predicted"/>
<sequence length="37" mass="4447">MFRGFLQQAFLIFLHKKEKKRPRPHRGPIRLCGSQKP</sequence>